<dbReference type="Gene3D" id="1.10.10.750">
    <property type="entry name" value="Ypt/Rab-GAP domain of gyp1p, domain 1"/>
    <property type="match status" value="1"/>
</dbReference>
<dbReference type="InterPro" id="IPR050302">
    <property type="entry name" value="Rab_GAP_TBC_domain"/>
</dbReference>
<dbReference type="PROSITE" id="PS50086">
    <property type="entry name" value="TBC_RABGAP"/>
    <property type="match status" value="1"/>
</dbReference>
<protein>
    <recommendedName>
        <fullName evidence="1">Rab-GAP TBC domain-containing protein</fullName>
    </recommendedName>
</protein>
<dbReference type="GO" id="GO:0031267">
    <property type="term" value="F:small GTPase binding"/>
    <property type="evidence" value="ECO:0007669"/>
    <property type="project" value="TreeGrafter"/>
</dbReference>
<organism evidence="2 3">
    <name type="scientific">Ladona fulva</name>
    <name type="common">Scarce chaser dragonfly</name>
    <name type="synonym">Libellula fulva</name>
    <dbReference type="NCBI Taxonomy" id="123851"/>
    <lineage>
        <taxon>Eukaryota</taxon>
        <taxon>Metazoa</taxon>
        <taxon>Ecdysozoa</taxon>
        <taxon>Arthropoda</taxon>
        <taxon>Hexapoda</taxon>
        <taxon>Insecta</taxon>
        <taxon>Pterygota</taxon>
        <taxon>Palaeoptera</taxon>
        <taxon>Odonata</taxon>
        <taxon>Epiprocta</taxon>
        <taxon>Anisoptera</taxon>
        <taxon>Libelluloidea</taxon>
        <taxon>Libellulidae</taxon>
        <taxon>Ladona</taxon>
    </lineage>
</organism>
<evidence type="ECO:0000259" key="1">
    <source>
        <dbReference type="PROSITE" id="PS50086"/>
    </source>
</evidence>
<dbReference type="SMART" id="SM00164">
    <property type="entry name" value="TBC"/>
    <property type="match status" value="1"/>
</dbReference>
<dbReference type="GO" id="GO:0005096">
    <property type="term" value="F:GTPase activator activity"/>
    <property type="evidence" value="ECO:0007669"/>
    <property type="project" value="TreeGrafter"/>
</dbReference>
<proteinExistence type="predicted"/>
<evidence type="ECO:0000313" key="2">
    <source>
        <dbReference type="EMBL" id="KAG8233800.1"/>
    </source>
</evidence>
<dbReference type="Proteomes" id="UP000792457">
    <property type="component" value="Unassembled WGS sequence"/>
</dbReference>
<accession>A0A8K0KF89</accession>
<dbReference type="InterPro" id="IPR000195">
    <property type="entry name" value="Rab-GAP-TBC_dom"/>
</dbReference>
<reference evidence="2" key="1">
    <citation type="submission" date="2013-04" db="EMBL/GenBank/DDBJ databases">
        <authorList>
            <person name="Qu J."/>
            <person name="Murali S.C."/>
            <person name="Bandaranaike D."/>
            <person name="Bellair M."/>
            <person name="Blankenburg K."/>
            <person name="Chao H."/>
            <person name="Dinh H."/>
            <person name="Doddapaneni H."/>
            <person name="Downs B."/>
            <person name="Dugan-Rocha S."/>
            <person name="Elkadiri S."/>
            <person name="Gnanaolivu R.D."/>
            <person name="Hernandez B."/>
            <person name="Javaid M."/>
            <person name="Jayaseelan J.C."/>
            <person name="Lee S."/>
            <person name="Li M."/>
            <person name="Ming W."/>
            <person name="Munidasa M."/>
            <person name="Muniz J."/>
            <person name="Nguyen L."/>
            <person name="Ongeri F."/>
            <person name="Osuji N."/>
            <person name="Pu L.-L."/>
            <person name="Puazo M."/>
            <person name="Qu C."/>
            <person name="Quiroz J."/>
            <person name="Raj R."/>
            <person name="Weissenberger G."/>
            <person name="Xin Y."/>
            <person name="Zou X."/>
            <person name="Han Y."/>
            <person name="Richards S."/>
            <person name="Worley K."/>
            <person name="Muzny D."/>
            <person name="Gibbs R."/>
        </authorList>
    </citation>
    <scope>NUCLEOTIDE SEQUENCE</scope>
    <source>
        <strain evidence="2">Sampled in the wild</strain>
    </source>
</reference>
<dbReference type="EMBL" id="KZ308747">
    <property type="protein sequence ID" value="KAG8233800.1"/>
    <property type="molecule type" value="Genomic_DNA"/>
</dbReference>
<name>A0A8K0KF89_LADFU</name>
<dbReference type="SUPFAM" id="SSF47923">
    <property type="entry name" value="Ypt/Rab-GAP domain of gyp1p"/>
    <property type="match status" value="2"/>
</dbReference>
<evidence type="ECO:0000313" key="3">
    <source>
        <dbReference type="Proteomes" id="UP000792457"/>
    </source>
</evidence>
<dbReference type="Pfam" id="PF00566">
    <property type="entry name" value="RabGAP-TBC"/>
    <property type="match status" value="1"/>
</dbReference>
<sequence length="487" mass="55860">MSLDSPCLAPYPWNSLPYYPLRMFPVKENKRKNKVKDEVWVVIPLRDVLLVEKGEGRGELQQCVVFSTRNHDTFIFSRVQDRDFLVQKLAEMLAGPIEGNEEEGEWRRLRQEKLEEDKLWRWERHLKEHGGRWVGMYRTTELANLVLDGIPHSLRQSLWMLFSGAENDRAANRGVRYHYLVEESLFRPCTANEEIERDLHRSLPEHPAFQSAAGIDPLRRVLCAYAKKNPQIGYCQAMNLVCSVLLLWCGEEEAFWLLGAVCERLLAGYYERRVVGALVDQSVLVDLVSSELSPPLQRHLAQLGVVRIASLSWFLTLFLSVMPYESAVNIVDCFFYDGARVIFMLALTIFELNAEKLLNCRDDGEAMTLLSSYLEGVYHEEGGGRTHDREGERLKRSIGVKELLAEAHRRHGAAITWERLEALRRRHRLTTVHSLEDSLARSVLLRSGGIKSPSSMTLEGMQGKGGRSPYFAQAELEVSLWKLVKFM</sequence>
<dbReference type="Gene3D" id="1.10.8.270">
    <property type="entry name" value="putative rabgap domain of human tbc1 domain family member 14 like domains"/>
    <property type="match status" value="1"/>
</dbReference>
<dbReference type="InterPro" id="IPR035969">
    <property type="entry name" value="Rab-GAP_TBC_sf"/>
</dbReference>
<feature type="domain" description="Rab-GAP TBC" evidence="1">
    <location>
        <begin position="149"/>
        <end position="338"/>
    </location>
</feature>
<keyword evidence="3" id="KW-1185">Reference proteome</keyword>
<dbReference type="PANTHER" id="PTHR47219">
    <property type="entry name" value="RAB GTPASE-ACTIVATING PROTEIN 1-LIKE"/>
    <property type="match status" value="1"/>
</dbReference>
<dbReference type="AlphaFoldDB" id="A0A8K0KF89"/>
<gene>
    <name evidence="2" type="ORF">J437_LFUL008020</name>
</gene>
<dbReference type="Gene3D" id="1.10.472.80">
    <property type="entry name" value="Ypt/Rab-GAP domain of gyp1p, domain 3"/>
    <property type="match status" value="1"/>
</dbReference>
<dbReference type="OrthoDB" id="17687at2759"/>
<dbReference type="PANTHER" id="PTHR47219:SF6">
    <property type="entry name" value="RAB GTPASE-ACTIVATING PROTEIN 1"/>
    <property type="match status" value="1"/>
</dbReference>
<comment type="caution">
    <text evidence="2">The sequence shown here is derived from an EMBL/GenBank/DDBJ whole genome shotgun (WGS) entry which is preliminary data.</text>
</comment>
<dbReference type="FunFam" id="1.10.8.270:FF:000002">
    <property type="entry name" value="TBC1 domain family member 9B"/>
    <property type="match status" value="1"/>
</dbReference>
<reference evidence="2" key="2">
    <citation type="submission" date="2017-10" db="EMBL/GenBank/DDBJ databases">
        <title>Ladona fulva Genome sequencing and assembly.</title>
        <authorList>
            <person name="Murali S."/>
            <person name="Richards S."/>
            <person name="Bandaranaike D."/>
            <person name="Bellair M."/>
            <person name="Blankenburg K."/>
            <person name="Chao H."/>
            <person name="Dinh H."/>
            <person name="Doddapaneni H."/>
            <person name="Dugan-Rocha S."/>
            <person name="Elkadiri S."/>
            <person name="Gnanaolivu R."/>
            <person name="Hernandez B."/>
            <person name="Skinner E."/>
            <person name="Javaid M."/>
            <person name="Lee S."/>
            <person name="Li M."/>
            <person name="Ming W."/>
            <person name="Munidasa M."/>
            <person name="Muniz J."/>
            <person name="Nguyen L."/>
            <person name="Hughes D."/>
            <person name="Osuji N."/>
            <person name="Pu L.-L."/>
            <person name="Puazo M."/>
            <person name="Qu C."/>
            <person name="Quiroz J."/>
            <person name="Raj R."/>
            <person name="Weissenberger G."/>
            <person name="Xin Y."/>
            <person name="Zou X."/>
            <person name="Han Y."/>
            <person name="Worley K."/>
            <person name="Muzny D."/>
            <person name="Gibbs R."/>
        </authorList>
    </citation>
    <scope>NUCLEOTIDE SEQUENCE</scope>
    <source>
        <strain evidence="2">Sampled in the wild</strain>
    </source>
</reference>